<evidence type="ECO:0000313" key="8">
    <source>
        <dbReference type="Proteomes" id="UP000320496"/>
    </source>
</evidence>
<dbReference type="InterPro" id="IPR006225">
    <property type="entry name" value="PsdUridine_synth_RluC/D"/>
</dbReference>
<name>A0A517ZF81_9PLAN</name>
<dbReference type="PROSITE" id="PS01129">
    <property type="entry name" value="PSI_RLU"/>
    <property type="match status" value="1"/>
</dbReference>
<gene>
    <name evidence="7" type="ORF">Mal4_55180</name>
</gene>
<accession>A0A517ZF81</accession>
<dbReference type="EMBL" id="CP036275">
    <property type="protein sequence ID" value="QDU41153.1"/>
    <property type="molecule type" value="Genomic_DNA"/>
</dbReference>
<dbReference type="Pfam" id="PF00849">
    <property type="entry name" value="PseudoU_synth_2"/>
    <property type="match status" value="1"/>
</dbReference>
<dbReference type="GO" id="GO:0003723">
    <property type="term" value="F:RNA binding"/>
    <property type="evidence" value="ECO:0007669"/>
    <property type="project" value="UniProtKB-KW"/>
</dbReference>
<feature type="domain" description="RNA-binding S4" evidence="6">
    <location>
        <begin position="37"/>
        <end position="95"/>
    </location>
</feature>
<dbReference type="Pfam" id="PF01479">
    <property type="entry name" value="S4"/>
    <property type="match status" value="1"/>
</dbReference>
<dbReference type="CDD" id="cd02869">
    <property type="entry name" value="PseudoU_synth_RluA_like"/>
    <property type="match status" value="1"/>
</dbReference>
<keyword evidence="8" id="KW-1185">Reference proteome</keyword>
<dbReference type="InterPro" id="IPR002942">
    <property type="entry name" value="S4_RNA-bd"/>
</dbReference>
<evidence type="ECO:0000259" key="6">
    <source>
        <dbReference type="SMART" id="SM00363"/>
    </source>
</evidence>
<dbReference type="InterPro" id="IPR036986">
    <property type="entry name" value="S4_RNA-bd_sf"/>
</dbReference>
<dbReference type="InterPro" id="IPR006145">
    <property type="entry name" value="PsdUridine_synth_RsuA/RluA"/>
</dbReference>
<dbReference type="InterPro" id="IPR020103">
    <property type="entry name" value="PsdUridine_synth_cat_dom_sf"/>
</dbReference>
<evidence type="ECO:0000256" key="2">
    <source>
        <dbReference type="ARBA" id="ARBA00023235"/>
    </source>
</evidence>
<evidence type="ECO:0000256" key="1">
    <source>
        <dbReference type="ARBA" id="ARBA00010876"/>
    </source>
</evidence>
<dbReference type="GO" id="GO:0120159">
    <property type="term" value="F:rRNA pseudouridine synthase activity"/>
    <property type="evidence" value="ECO:0007669"/>
    <property type="project" value="UniProtKB-ARBA"/>
</dbReference>
<dbReference type="InterPro" id="IPR006224">
    <property type="entry name" value="PsdUridine_synth_RluA-like_CS"/>
</dbReference>
<dbReference type="Proteomes" id="UP000320496">
    <property type="component" value="Chromosome"/>
</dbReference>
<dbReference type="PANTHER" id="PTHR21600">
    <property type="entry name" value="MITOCHONDRIAL RNA PSEUDOURIDINE SYNTHASE"/>
    <property type="match status" value="1"/>
</dbReference>
<sequence length="349" mass="39757">MRTNRGGRAVSHTMAPMSEALSQDPVHVTVEARAHGWRVDHYLSRLFPNYSRALFQKAIGEGHILLNGLPVKASRRLRVNDRIAVRLPEVPDERLVPEDIPLDILYEDEALVVVNKPADMVTHPAKSNFHGTMAAAVQFHFDQLSDVAGQLRPGIVHRLDRDTTGVIIVARDNSVHHRLSGQFERREVTKEYRAIVRGELDRDADLIQTHVRVHPKVREKMIVCEPGDNTREAVTRYQVLERFRGFTYVRLLPKTGRTHQLRIHMQHLKHPIIADRLYAGHAQVTLGDIAGDAVAADGEKPLITRQALHAFRLDIRHPVTDQPMQFEAPLPEDMARMLDALRTYRNLDR</sequence>
<evidence type="ECO:0000313" key="7">
    <source>
        <dbReference type="EMBL" id="QDU41153.1"/>
    </source>
</evidence>
<dbReference type="KEGG" id="mri:Mal4_55180"/>
<dbReference type="PANTHER" id="PTHR21600:SF44">
    <property type="entry name" value="RIBOSOMAL LARGE SUBUNIT PSEUDOURIDINE SYNTHASE D"/>
    <property type="match status" value="1"/>
</dbReference>
<evidence type="ECO:0000256" key="5">
    <source>
        <dbReference type="RuleBase" id="RU362028"/>
    </source>
</evidence>
<comment type="catalytic activity">
    <reaction evidence="5">
        <text>a uridine in RNA = a pseudouridine in RNA</text>
        <dbReference type="Rhea" id="RHEA:48348"/>
        <dbReference type="Rhea" id="RHEA-COMP:12068"/>
        <dbReference type="Rhea" id="RHEA-COMP:12069"/>
        <dbReference type="ChEBI" id="CHEBI:65314"/>
        <dbReference type="ChEBI" id="CHEBI:65315"/>
    </reaction>
</comment>
<keyword evidence="4" id="KW-0694">RNA-binding</keyword>
<dbReference type="SUPFAM" id="SSF55174">
    <property type="entry name" value="Alpha-L RNA-binding motif"/>
    <property type="match status" value="1"/>
</dbReference>
<comment type="similarity">
    <text evidence="1 5">Belongs to the pseudouridine synthase RluA family.</text>
</comment>
<comment type="function">
    <text evidence="5">Responsible for synthesis of pseudouridine from uracil.</text>
</comment>
<feature type="active site" evidence="3">
    <location>
        <position position="160"/>
    </location>
</feature>
<dbReference type="PROSITE" id="PS50889">
    <property type="entry name" value="S4"/>
    <property type="match status" value="1"/>
</dbReference>
<dbReference type="Gene3D" id="3.10.290.10">
    <property type="entry name" value="RNA-binding S4 domain"/>
    <property type="match status" value="1"/>
</dbReference>
<dbReference type="Gene3D" id="3.30.2350.10">
    <property type="entry name" value="Pseudouridine synthase"/>
    <property type="match status" value="1"/>
</dbReference>
<keyword evidence="2 5" id="KW-0413">Isomerase</keyword>
<organism evidence="7 8">
    <name type="scientific">Maioricimonas rarisocia</name>
    <dbReference type="NCBI Taxonomy" id="2528026"/>
    <lineage>
        <taxon>Bacteria</taxon>
        <taxon>Pseudomonadati</taxon>
        <taxon>Planctomycetota</taxon>
        <taxon>Planctomycetia</taxon>
        <taxon>Planctomycetales</taxon>
        <taxon>Planctomycetaceae</taxon>
        <taxon>Maioricimonas</taxon>
    </lineage>
</organism>
<protein>
    <recommendedName>
        <fullName evidence="5">Pseudouridine synthase</fullName>
        <ecNumber evidence="5">5.4.99.-</ecNumber>
    </recommendedName>
</protein>
<dbReference type="SUPFAM" id="SSF55120">
    <property type="entry name" value="Pseudouridine synthase"/>
    <property type="match status" value="1"/>
</dbReference>
<dbReference type="GO" id="GO:0000455">
    <property type="term" value="P:enzyme-directed rRNA pseudouridine synthesis"/>
    <property type="evidence" value="ECO:0007669"/>
    <property type="project" value="UniProtKB-ARBA"/>
</dbReference>
<dbReference type="EC" id="5.4.99.-" evidence="5"/>
<reference evidence="7 8" key="1">
    <citation type="submission" date="2019-02" db="EMBL/GenBank/DDBJ databases">
        <title>Deep-cultivation of Planctomycetes and their phenomic and genomic characterization uncovers novel biology.</title>
        <authorList>
            <person name="Wiegand S."/>
            <person name="Jogler M."/>
            <person name="Boedeker C."/>
            <person name="Pinto D."/>
            <person name="Vollmers J."/>
            <person name="Rivas-Marin E."/>
            <person name="Kohn T."/>
            <person name="Peeters S.H."/>
            <person name="Heuer A."/>
            <person name="Rast P."/>
            <person name="Oberbeckmann S."/>
            <person name="Bunk B."/>
            <person name="Jeske O."/>
            <person name="Meyerdierks A."/>
            <person name="Storesund J.E."/>
            <person name="Kallscheuer N."/>
            <person name="Luecker S."/>
            <person name="Lage O.M."/>
            <person name="Pohl T."/>
            <person name="Merkel B.J."/>
            <person name="Hornburger P."/>
            <person name="Mueller R.-W."/>
            <person name="Bruemmer F."/>
            <person name="Labrenz M."/>
            <person name="Spormann A.M."/>
            <person name="Op den Camp H."/>
            <person name="Overmann J."/>
            <person name="Amann R."/>
            <person name="Jetten M.S.M."/>
            <person name="Mascher T."/>
            <person name="Medema M.H."/>
            <person name="Devos D.P."/>
            <person name="Kaster A.-K."/>
            <person name="Ovreas L."/>
            <person name="Rohde M."/>
            <person name="Galperin M.Y."/>
            <person name="Jogler C."/>
        </authorList>
    </citation>
    <scope>NUCLEOTIDE SEQUENCE [LARGE SCALE GENOMIC DNA]</scope>
    <source>
        <strain evidence="7 8">Mal4</strain>
    </source>
</reference>
<dbReference type="SMART" id="SM00363">
    <property type="entry name" value="S4"/>
    <property type="match status" value="1"/>
</dbReference>
<dbReference type="CDD" id="cd00165">
    <property type="entry name" value="S4"/>
    <property type="match status" value="1"/>
</dbReference>
<proteinExistence type="inferred from homology"/>
<evidence type="ECO:0000256" key="4">
    <source>
        <dbReference type="PROSITE-ProRule" id="PRU00182"/>
    </source>
</evidence>
<dbReference type="AlphaFoldDB" id="A0A517ZF81"/>
<evidence type="ECO:0000256" key="3">
    <source>
        <dbReference type="PIRSR" id="PIRSR606225-1"/>
    </source>
</evidence>
<dbReference type="InterPro" id="IPR050188">
    <property type="entry name" value="RluA_PseudoU_synthase"/>
</dbReference>
<dbReference type="NCBIfam" id="TIGR00005">
    <property type="entry name" value="rluA_subfam"/>
    <property type="match status" value="1"/>
</dbReference>